<proteinExistence type="predicted"/>
<reference evidence="2" key="1">
    <citation type="submission" date="2021-03" db="EMBL/GenBank/DDBJ databases">
        <authorList>
            <person name="Li Z."/>
            <person name="Yang C."/>
        </authorList>
    </citation>
    <scope>NUCLEOTIDE SEQUENCE</scope>
    <source>
        <strain evidence="2">Dzin_1.0</strain>
        <tissue evidence="2">Leaf</tissue>
    </source>
</reference>
<accession>A0A9D5BY93</accession>
<feature type="compositionally biased region" description="Acidic residues" evidence="1">
    <location>
        <begin position="49"/>
        <end position="58"/>
    </location>
</feature>
<dbReference type="AlphaFoldDB" id="A0A9D5BY93"/>
<protein>
    <submittedName>
        <fullName evidence="2">Uncharacterized protein</fullName>
    </submittedName>
</protein>
<evidence type="ECO:0000313" key="3">
    <source>
        <dbReference type="Proteomes" id="UP001085076"/>
    </source>
</evidence>
<feature type="region of interest" description="Disordered" evidence="1">
    <location>
        <begin position="1"/>
        <end position="130"/>
    </location>
</feature>
<name>A0A9D5BY93_9LILI</name>
<evidence type="ECO:0000256" key="1">
    <source>
        <dbReference type="SAM" id="MobiDB-lite"/>
    </source>
</evidence>
<dbReference type="EMBL" id="JAGGNH010000009">
    <property type="protein sequence ID" value="KAJ0963187.1"/>
    <property type="molecule type" value="Genomic_DNA"/>
</dbReference>
<keyword evidence="3" id="KW-1185">Reference proteome</keyword>
<dbReference type="Proteomes" id="UP001085076">
    <property type="component" value="Miscellaneous, Linkage group lg09"/>
</dbReference>
<reference evidence="2" key="2">
    <citation type="journal article" date="2022" name="Hortic Res">
        <title>The genome of Dioscorea zingiberensis sheds light on the biosynthesis, origin and evolution of the medicinally important diosgenin saponins.</title>
        <authorList>
            <person name="Li Y."/>
            <person name="Tan C."/>
            <person name="Li Z."/>
            <person name="Guo J."/>
            <person name="Li S."/>
            <person name="Chen X."/>
            <person name="Wang C."/>
            <person name="Dai X."/>
            <person name="Yang H."/>
            <person name="Song W."/>
            <person name="Hou L."/>
            <person name="Xu J."/>
            <person name="Tong Z."/>
            <person name="Xu A."/>
            <person name="Yuan X."/>
            <person name="Wang W."/>
            <person name="Yang Q."/>
            <person name="Chen L."/>
            <person name="Sun Z."/>
            <person name="Wang K."/>
            <person name="Pan B."/>
            <person name="Chen J."/>
            <person name="Bao Y."/>
            <person name="Liu F."/>
            <person name="Qi X."/>
            <person name="Gang D.R."/>
            <person name="Wen J."/>
            <person name="Li J."/>
        </authorList>
    </citation>
    <scope>NUCLEOTIDE SEQUENCE</scope>
    <source>
        <strain evidence="2">Dzin_1.0</strain>
    </source>
</reference>
<comment type="caution">
    <text evidence="2">The sequence shown here is derived from an EMBL/GenBank/DDBJ whole genome shotgun (WGS) entry which is preliminary data.</text>
</comment>
<gene>
    <name evidence="2" type="ORF">J5N97_028309</name>
</gene>
<organism evidence="2 3">
    <name type="scientific">Dioscorea zingiberensis</name>
    <dbReference type="NCBI Taxonomy" id="325984"/>
    <lineage>
        <taxon>Eukaryota</taxon>
        <taxon>Viridiplantae</taxon>
        <taxon>Streptophyta</taxon>
        <taxon>Embryophyta</taxon>
        <taxon>Tracheophyta</taxon>
        <taxon>Spermatophyta</taxon>
        <taxon>Magnoliopsida</taxon>
        <taxon>Liliopsida</taxon>
        <taxon>Dioscoreales</taxon>
        <taxon>Dioscoreaceae</taxon>
        <taxon>Dioscorea</taxon>
    </lineage>
</organism>
<sequence length="239" mass="25902">MAAKRGPPKPSAQSPSSSSSDEESEQETAPSPIKNSSGKDQEGEGASSGDEETEDEEQGSGSSSSDDSDSEPKPSDPPIKAVIPQKPSPPTAAAPQANASERKPRNSGGTKRKLFEKLSGEDQATPSRPRKLMVMVTKGSKKVAVDNGDDDDDGDNFEYLRGEINRSDNKSVKDYVAKKGFRFVDRSKAKKLDADFRELGLMDMKFDLQLTGLTKEVFNLIVEGLEKSGWSLDREITCR</sequence>
<evidence type="ECO:0000313" key="2">
    <source>
        <dbReference type="EMBL" id="KAJ0963187.1"/>
    </source>
</evidence>